<protein>
    <recommendedName>
        <fullName evidence="4">RRM domain-containing protein</fullName>
    </recommendedName>
</protein>
<feature type="compositionally biased region" description="Low complexity" evidence="3">
    <location>
        <begin position="522"/>
        <end position="537"/>
    </location>
</feature>
<dbReference type="SUPFAM" id="SSF54928">
    <property type="entry name" value="RNA-binding domain, RBD"/>
    <property type="match status" value="1"/>
</dbReference>
<gene>
    <name evidence="5" type="ORF">Rhopal_005191-T1</name>
</gene>
<feature type="compositionally biased region" description="Pro residues" evidence="3">
    <location>
        <begin position="208"/>
        <end position="228"/>
    </location>
</feature>
<feature type="domain" description="RRM" evidence="4">
    <location>
        <begin position="905"/>
        <end position="993"/>
    </location>
</feature>
<feature type="region of interest" description="Disordered" evidence="3">
    <location>
        <begin position="1"/>
        <end position="102"/>
    </location>
</feature>
<feature type="compositionally biased region" description="Low complexity" evidence="3">
    <location>
        <begin position="409"/>
        <end position="418"/>
    </location>
</feature>
<keyword evidence="6" id="KW-1185">Reference proteome</keyword>
<dbReference type="PANTHER" id="PTHR10501">
    <property type="entry name" value="U1 SMALL NUCLEAR RIBONUCLEOPROTEIN A/U2 SMALL NUCLEAR RIBONUCLEOPROTEIN B"/>
    <property type="match status" value="1"/>
</dbReference>
<dbReference type="SMART" id="SM00360">
    <property type="entry name" value="RRM"/>
    <property type="match status" value="1"/>
</dbReference>
<feature type="compositionally biased region" description="Low complexity" evidence="3">
    <location>
        <begin position="1083"/>
        <end position="1100"/>
    </location>
</feature>
<feature type="compositionally biased region" description="Low complexity" evidence="3">
    <location>
        <begin position="473"/>
        <end position="490"/>
    </location>
</feature>
<keyword evidence="1 2" id="KW-0694">RNA-binding</keyword>
<dbReference type="InterPro" id="IPR035979">
    <property type="entry name" value="RBD_domain_sf"/>
</dbReference>
<feature type="compositionally biased region" description="Low complexity" evidence="3">
    <location>
        <begin position="291"/>
        <end position="331"/>
    </location>
</feature>
<feature type="compositionally biased region" description="Polar residues" evidence="3">
    <location>
        <begin position="258"/>
        <end position="270"/>
    </location>
</feature>
<feature type="compositionally biased region" description="Low complexity" evidence="3">
    <location>
        <begin position="1013"/>
        <end position="1055"/>
    </location>
</feature>
<dbReference type="AlphaFoldDB" id="A0AAV5GHN9"/>
<reference evidence="5 6" key="1">
    <citation type="submission" date="2021-12" db="EMBL/GenBank/DDBJ databases">
        <title>High titer production of polyol ester of fatty acids by Rhodotorula paludigena BS15 towards product separation-free biomass refinery.</title>
        <authorList>
            <person name="Mano J."/>
            <person name="Ono H."/>
            <person name="Tanaka T."/>
            <person name="Naito K."/>
            <person name="Sushida H."/>
            <person name="Ike M."/>
            <person name="Tokuyasu K."/>
            <person name="Kitaoka M."/>
        </authorList>
    </citation>
    <scope>NUCLEOTIDE SEQUENCE [LARGE SCALE GENOMIC DNA]</scope>
    <source>
        <strain evidence="5 6">BS15</strain>
    </source>
</reference>
<evidence type="ECO:0000259" key="4">
    <source>
        <dbReference type="PROSITE" id="PS50102"/>
    </source>
</evidence>
<dbReference type="Pfam" id="PF00076">
    <property type="entry name" value="RRM_1"/>
    <property type="match status" value="1"/>
</dbReference>
<feature type="region of interest" description="Disordered" evidence="3">
    <location>
        <begin position="996"/>
        <end position="1138"/>
    </location>
</feature>
<dbReference type="PROSITE" id="PS50102">
    <property type="entry name" value="RRM"/>
    <property type="match status" value="1"/>
</dbReference>
<dbReference type="Proteomes" id="UP001342314">
    <property type="component" value="Unassembled WGS sequence"/>
</dbReference>
<evidence type="ECO:0000256" key="1">
    <source>
        <dbReference type="ARBA" id="ARBA00022884"/>
    </source>
</evidence>
<feature type="region of interest" description="Disordered" evidence="3">
    <location>
        <begin position="117"/>
        <end position="270"/>
    </location>
</feature>
<feature type="region of interest" description="Disordered" evidence="3">
    <location>
        <begin position="283"/>
        <end position="372"/>
    </location>
</feature>
<feature type="compositionally biased region" description="Low complexity" evidence="3">
    <location>
        <begin position="129"/>
        <end position="142"/>
    </location>
</feature>
<feature type="compositionally biased region" description="Low complexity" evidence="3">
    <location>
        <begin position="229"/>
        <end position="241"/>
    </location>
</feature>
<evidence type="ECO:0000256" key="2">
    <source>
        <dbReference type="PROSITE-ProRule" id="PRU00176"/>
    </source>
</evidence>
<feature type="compositionally biased region" description="Gly residues" evidence="3">
    <location>
        <begin position="1101"/>
        <end position="1115"/>
    </location>
</feature>
<sequence>MHDDGDDGSGRWSASGRSSRLSAAARTRADAPLDPSHEAGAPSSRPLASPPSSAVSPVRSNPSSAAATSPPMTHARPPSALSSASSSTHPHAFPSPRLHHQSLYAPSSFNSAAAFDYDDLLGPRPSHLSATTSGTSVSPPSSNEDDKRRVQGLGFSASPRAGVAELYEGDGEIDEPHRLHRGHDEDEDDDDDERWMHLTSMRLGSALPTPPLSSPPSNPSSLSNPPPSHSHSASRQSSATAIGSPLSPLVAPFAPAAQRTQGTAQVATATPWSVGISGGFAERAAREREASWNSAASSTFASQAQQRAFPTLTSPSSFTPSSSSTLQQQTPHFSSSHASHGFTPSLAYAADSPATSQPMSESGSRDGGGIFIPMRQPLRAGEIHVDRAGYVRSGYVERAPPPPPGTGSGSSSTEAGGALPSDLNIGGDVSTIFVIGFPDDMHEREFQNMFVFADGFEAAALKVPLATAAARGEVPSSAASAGGPASVAGSDLAAEQQEPVSTGAPLPLEAFPPLPGLPPHLNPALPSKDQVALARDAAAAGESGASLSSGTSVNGSTASSTSASAAAAAARRQIIGFARFSTRQQALDAVERISGKKVDAERGSVLKAEMAKKNLHTKRTILGPVTPASTSSGGLAGGASQEQIGRAAFTPQRTGTPVAQPSTVSETAASVAAAATTAATTMGGSGPSIPLSALDASTLAKLAQTSNLNPAVLAEIARQSAAAAASSAVAPARAEQQQQQAVDTLGAVHDAFQSLASRIPGRDYYELDAPGVLGGYGAGPASAASASPPHRAAALGAGTASSGAGAFVGQRGLLQQLDEGLPGAFGAHTREASYASSTAAAGPYSTYTSPGPGAAPLSPQLGATAVPTARQAAMHPLGSPQLGFASPLGGVPRTQNPADMNAPKNTLYVGGLPAVLPSLTGPFSASHLEDSLRNAFSRCPGYKRLQFRYKSNGPIVFVEFVDTPHATRAMQELYGHTLGGLVKGGIRLSYSKNPLGVRSNGLPSGNPPPLDPSNPLAQQQPQQQGGIPSSQGPPLGFASSSFVGSPVGGPTVPSFEPIGFDPHRRPPDPIYGETAYPPPPMRSPSISQMPSSSPFAASSGFVGGSGGGGGGGGVGSHTPGPLTPGQYAGAFSPFGIDV</sequence>
<dbReference type="GO" id="GO:0003723">
    <property type="term" value="F:RNA binding"/>
    <property type="evidence" value="ECO:0007669"/>
    <property type="project" value="UniProtKB-UniRule"/>
</dbReference>
<feature type="region of interest" description="Disordered" evidence="3">
    <location>
        <begin position="394"/>
        <end position="422"/>
    </location>
</feature>
<feature type="region of interest" description="Disordered" evidence="3">
    <location>
        <begin position="473"/>
        <end position="537"/>
    </location>
</feature>
<dbReference type="Gene3D" id="3.30.70.330">
    <property type="match status" value="2"/>
</dbReference>
<evidence type="ECO:0000256" key="3">
    <source>
        <dbReference type="SAM" id="MobiDB-lite"/>
    </source>
</evidence>
<feature type="compositionally biased region" description="Polar residues" evidence="3">
    <location>
        <begin position="353"/>
        <end position="362"/>
    </location>
</feature>
<feature type="compositionally biased region" description="Pro residues" evidence="3">
    <location>
        <begin position="510"/>
        <end position="521"/>
    </location>
</feature>
<feature type="compositionally biased region" description="Low complexity" evidence="3">
    <location>
        <begin position="10"/>
        <end position="26"/>
    </location>
</feature>
<dbReference type="EMBL" id="BQKY01000010">
    <property type="protein sequence ID" value="GJN92161.1"/>
    <property type="molecule type" value="Genomic_DNA"/>
</dbReference>
<proteinExistence type="predicted"/>
<dbReference type="InterPro" id="IPR000504">
    <property type="entry name" value="RRM_dom"/>
</dbReference>
<dbReference type="InterPro" id="IPR012677">
    <property type="entry name" value="Nucleotide-bd_a/b_plait_sf"/>
</dbReference>
<name>A0AAV5GHN9_9BASI</name>
<organism evidence="5 6">
    <name type="scientific">Rhodotorula paludigena</name>
    <dbReference type="NCBI Taxonomy" id="86838"/>
    <lineage>
        <taxon>Eukaryota</taxon>
        <taxon>Fungi</taxon>
        <taxon>Dikarya</taxon>
        <taxon>Basidiomycota</taxon>
        <taxon>Pucciniomycotina</taxon>
        <taxon>Microbotryomycetes</taxon>
        <taxon>Sporidiobolales</taxon>
        <taxon>Sporidiobolaceae</taxon>
        <taxon>Rhodotorula</taxon>
    </lineage>
</organism>
<evidence type="ECO:0000313" key="5">
    <source>
        <dbReference type="EMBL" id="GJN92161.1"/>
    </source>
</evidence>
<accession>A0AAV5GHN9</accession>
<evidence type="ECO:0000313" key="6">
    <source>
        <dbReference type="Proteomes" id="UP001342314"/>
    </source>
</evidence>
<feature type="compositionally biased region" description="Low complexity" evidence="3">
    <location>
        <begin position="41"/>
        <end position="96"/>
    </location>
</feature>
<feature type="compositionally biased region" description="Basic and acidic residues" evidence="3">
    <location>
        <begin position="27"/>
        <end position="37"/>
    </location>
</feature>
<comment type="caution">
    <text evidence="5">The sequence shown here is derived from an EMBL/GenBank/DDBJ whole genome shotgun (WGS) entry which is preliminary data.</text>
</comment>